<dbReference type="InterPro" id="IPR003870">
    <property type="entry name" value="DUF222"/>
</dbReference>
<dbReference type="GO" id="GO:0004519">
    <property type="term" value="F:endonuclease activity"/>
    <property type="evidence" value="ECO:0007669"/>
    <property type="project" value="UniProtKB-KW"/>
</dbReference>
<evidence type="ECO:0000259" key="2">
    <source>
        <dbReference type="SMART" id="SM00507"/>
    </source>
</evidence>
<dbReference type="Pfam" id="PF01844">
    <property type="entry name" value="HNH"/>
    <property type="match status" value="1"/>
</dbReference>
<keyword evidence="3" id="KW-0255">Endonuclease</keyword>
<evidence type="ECO:0000313" key="4">
    <source>
        <dbReference type="Proteomes" id="UP000291483"/>
    </source>
</evidence>
<evidence type="ECO:0000313" key="3">
    <source>
        <dbReference type="EMBL" id="RZU64695.1"/>
    </source>
</evidence>
<dbReference type="RefSeq" id="WP_165397289.1">
    <property type="nucleotide sequence ID" value="NZ_SHLC01000001.1"/>
</dbReference>
<dbReference type="EMBL" id="SHLC01000001">
    <property type="protein sequence ID" value="RZU64695.1"/>
    <property type="molecule type" value="Genomic_DNA"/>
</dbReference>
<dbReference type="GO" id="GO:0008270">
    <property type="term" value="F:zinc ion binding"/>
    <property type="evidence" value="ECO:0007669"/>
    <property type="project" value="InterPro"/>
</dbReference>
<dbReference type="Gene3D" id="1.10.30.50">
    <property type="match status" value="1"/>
</dbReference>
<gene>
    <name evidence="3" type="ORF">EV379_0998</name>
</gene>
<name>A0A4Q8ALC7_9MICO</name>
<keyword evidence="4" id="KW-1185">Reference proteome</keyword>
<reference evidence="3 4" key="1">
    <citation type="submission" date="2019-02" db="EMBL/GenBank/DDBJ databases">
        <title>Sequencing the genomes of 1000 actinobacteria strains.</title>
        <authorList>
            <person name="Klenk H.-P."/>
        </authorList>
    </citation>
    <scope>NUCLEOTIDE SEQUENCE [LARGE SCALE GENOMIC DNA]</scope>
    <source>
        <strain evidence="3 4">DSM 18319</strain>
    </source>
</reference>
<keyword evidence="3" id="KW-0540">Nuclease</keyword>
<dbReference type="GO" id="GO:0003676">
    <property type="term" value="F:nucleic acid binding"/>
    <property type="evidence" value="ECO:0007669"/>
    <property type="project" value="InterPro"/>
</dbReference>
<dbReference type="AlphaFoldDB" id="A0A4Q8ALC7"/>
<comment type="caution">
    <text evidence="3">The sequence shown here is derived from an EMBL/GenBank/DDBJ whole genome shotgun (WGS) entry which is preliminary data.</text>
</comment>
<proteinExistence type="inferred from homology"/>
<organism evidence="3 4">
    <name type="scientific">Microterricola gilva</name>
    <dbReference type="NCBI Taxonomy" id="393267"/>
    <lineage>
        <taxon>Bacteria</taxon>
        <taxon>Bacillati</taxon>
        <taxon>Actinomycetota</taxon>
        <taxon>Actinomycetes</taxon>
        <taxon>Micrococcales</taxon>
        <taxon>Microbacteriaceae</taxon>
        <taxon>Microterricola</taxon>
    </lineage>
</organism>
<accession>A0A4Q8ALC7</accession>
<comment type="similarity">
    <text evidence="1">Belongs to the Rv1128c/1148c/1588c/1702c/1945/3466 family.</text>
</comment>
<dbReference type="CDD" id="cd00085">
    <property type="entry name" value="HNHc"/>
    <property type="match status" value="1"/>
</dbReference>
<feature type="domain" description="HNH nuclease" evidence="2">
    <location>
        <begin position="383"/>
        <end position="436"/>
    </location>
</feature>
<dbReference type="InterPro" id="IPR002711">
    <property type="entry name" value="HNH"/>
</dbReference>
<dbReference type="SMART" id="SM00507">
    <property type="entry name" value="HNHc"/>
    <property type="match status" value="1"/>
</dbReference>
<sequence>MEAPVGWYFDDPGAPEFDAPDCDAADFVLPVESSPLAVTAAEAVGFSIAEAANAQHAANRAMAAQLAALAAAVQTSRRNLSVYLWPGALQEPDARELAERAAATDAGMQLQLSTSVARTRAYEGRALIDSLPKLWELFQAGLTSYAHASAAVQHLAGLGDPAALARYDALLAGAAATMTPEAFRQKARTLQERLLAEPAEARHGRAMAERRVKLEPAEDGMAWLHLYLSAPDAIRISQRLSQTARTIHRSETDRATGAGAGPGPAFGVQRRTQMQIRADLAAAWLAGDGTPTAAKVRPILLVPILSLLGLNDNGLNNNGLNNNRLDDQDRGGQSAILHGYGPIDPVTAAKLFHDAPAFRRAGTDPISGELLNLERDKYRPTKAQRDWLTIKYGSCARPGCDCSSAMADIDHVREWARDHGPSNIDNLIPLCTPDHRLKTLSKIRISKTQTPAGDDLVTVQTPTGFTATRLARARPSWWDGDEAPF</sequence>
<evidence type="ECO:0000256" key="1">
    <source>
        <dbReference type="ARBA" id="ARBA00023450"/>
    </source>
</evidence>
<dbReference type="InterPro" id="IPR003615">
    <property type="entry name" value="HNH_nuc"/>
</dbReference>
<dbReference type="Pfam" id="PF02720">
    <property type="entry name" value="DUF222"/>
    <property type="match status" value="1"/>
</dbReference>
<protein>
    <submittedName>
        <fullName evidence="3">HNH endonuclease</fullName>
    </submittedName>
</protein>
<keyword evidence="3" id="KW-0378">Hydrolase</keyword>
<dbReference type="Proteomes" id="UP000291483">
    <property type="component" value="Unassembled WGS sequence"/>
</dbReference>